<dbReference type="OrthoDB" id="9945506at2"/>
<protein>
    <submittedName>
        <fullName evidence="1">Uncharacterized protein</fullName>
    </submittedName>
</protein>
<gene>
    <name evidence="1" type="ORF">SAMN04488539_0278</name>
</gene>
<name>A0A1H1LMZ4_9CORY</name>
<dbReference type="EMBL" id="LT629765">
    <property type="protein sequence ID" value="SDR75908.1"/>
    <property type="molecule type" value="Genomic_DNA"/>
</dbReference>
<keyword evidence="2" id="KW-1185">Reference proteome</keyword>
<dbReference type="Proteomes" id="UP000182237">
    <property type="component" value="Chromosome I"/>
</dbReference>
<dbReference type="AlphaFoldDB" id="A0A1H1LMZ4"/>
<evidence type="ECO:0000313" key="2">
    <source>
        <dbReference type="Proteomes" id="UP000182237"/>
    </source>
</evidence>
<dbReference type="STRING" id="1203190.GCA_000312345_00492"/>
<proteinExistence type="predicted"/>
<sequence>MTTTTQDYITANLDAFAQIERETGREFTDEQRTEIAQLALDGTDFYAAFDQVTSLTAEVTLAEQGHHSDLVQLRTHTGDLLETPASDGIGTEDGFYVEPSEDSAPYELAAEEWLRGLPGIWTITEWA</sequence>
<reference evidence="1 2" key="1">
    <citation type="submission" date="2016-10" db="EMBL/GenBank/DDBJ databases">
        <authorList>
            <person name="de Groot N.N."/>
        </authorList>
    </citation>
    <scope>NUCLEOTIDE SEQUENCE [LARGE SCALE GENOMIC DNA]</scope>
    <source>
        <strain evidence="1 2">DSM 45434</strain>
    </source>
</reference>
<dbReference type="RefSeq" id="WP_019193359.1">
    <property type="nucleotide sequence ID" value="NZ_LT629765.1"/>
</dbReference>
<organism evidence="1 2">
    <name type="scientific">Corynebacterium timonense</name>
    <dbReference type="NCBI Taxonomy" id="441500"/>
    <lineage>
        <taxon>Bacteria</taxon>
        <taxon>Bacillati</taxon>
        <taxon>Actinomycetota</taxon>
        <taxon>Actinomycetes</taxon>
        <taxon>Mycobacteriales</taxon>
        <taxon>Corynebacteriaceae</taxon>
        <taxon>Corynebacterium</taxon>
    </lineage>
</organism>
<accession>A0A1H1LMZ4</accession>
<evidence type="ECO:0000313" key="1">
    <source>
        <dbReference type="EMBL" id="SDR75908.1"/>
    </source>
</evidence>